<dbReference type="GO" id="GO:0003677">
    <property type="term" value="F:DNA binding"/>
    <property type="evidence" value="ECO:0007669"/>
    <property type="project" value="InterPro"/>
</dbReference>
<sequence length="380" mass="41919">MSEPKIIALIEACYAAAFDFEAWPRILAQVASAVGAHGSALVPQDERRSAHIIASDSPAEAHAAYRSVWWQQASWAAAAKTFLLHNGLVLRESDLIKFENRHSDAFFQIFCQTYHLGDLAACLFIDPRDQNLYSIVVFKNQEQGPYSTEEIERLHLLTPHVARAFTLGTALSDARDQAVDLTVGFERLSFGTIVLDGASRVRNINSIAGRFFRNYLRQDGDQHLHALYPGDRERFERLLVAARPGGIISASLNMMLRPVREGHPLLVEVLPLRCTETALSPADTGRGGALLFLYDVFAPAHPDIEELLVQLGLSHAEARLAQLVGRGHSPRTAASVLRIAEGTARVHLRSCFAKLGIVRQSELAVLITRLDTLTCPSTRS</sequence>
<dbReference type="SUPFAM" id="SSF46894">
    <property type="entry name" value="C-terminal effector domain of the bipartite response regulators"/>
    <property type="match status" value="1"/>
</dbReference>
<accession>A0A921JCS9</accession>
<dbReference type="InterPro" id="IPR000792">
    <property type="entry name" value="Tscrpt_reg_LuxR_C"/>
</dbReference>
<comment type="caution">
    <text evidence="2">The sequence shown here is derived from an EMBL/GenBank/DDBJ whole genome shotgun (WGS) entry which is preliminary data.</text>
</comment>
<evidence type="ECO:0000259" key="1">
    <source>
        <dbReference type="SMART" id="SM00421"/>
    </source>
</evidence>
<feature type="domain" description="HTH luxR-type" evidence="1">
    <location>
        <begin position="310"/>
        <end position="367"/>
    </location>
</feature>
<reference evidence="2" key="1">
    <citation type="journal article" date="2021" name="PeerJ">
        <title>Extensive microbial diversity within the chicken gut microbiome revealed by metagenomics and culture.</title>
        <authorList>
            <person name="Gilroy R."/>
            <person name="Ravi A."/>
            <person name="Getino M."/>
            <person name="Pursley I."/>
            <person name="Horton D.L."/>
            <person name="Alikhan N.F."/>
            <person name="Baker D."/>
            <person name="Gharbi K."/>
            <person name="Hall N."/>
            <person name="Watson M."/>
            <person name="Adriaenssens E.M."/>
            <person name="Foster-Nyarko E."/>
            <person name="Jarju S."/>
            <person name="Secka A."/>
            <person name="Antonio M."/>
            <person name="Oren A."/>
            <person name="Chaudhuri R.R."/>
            <person name="La Ragione R."/>
            <person name="Hildebrand F."/>
            <person name="Pallen M.J."/>
        </authorList>
    </citation>
    <scope>NUCLEOTIDE SEQUENCE</scope>
    <source>
        <strain evidence="2">316</strain>
    </source>
</reference>
<proteinExistence type="predicted"/>
<reference evidence="2" key="2">
    <citation type="submission" date="2021-09" db="EMBL/GenBank/DDBJ databases">
        <authorList>
            <person name="Gilroy R."/>
        </authorList>
    </citation>
    <scope>NUCLEOTIDE SEQUENCE</scope>
    <source>
        <strain evidence="2">316</strain>
    </source>
</reference>
<dbReference type="EMBL" id="DYYG01000001">
    <property type="protein sequence ID" value="HJE22085.1"/>
    <property type="molecule type" value="Genomic_DNA"/>
</dbReference>
<dbReference type="Gene3D" id="1.10.10.10">
    <property type="entry name" value="Winged helix-like DNA-binding domain superfamily/Winged helix DNA-binding domain"/>
    <property type="match status" value="1"/>
</dbReference>
<dbReference type="InterPro" id="IPR016032">
    <property type="entry name" value="Sig_transdc_resp-reg_C-effctor"/>
</dbReference>
<evidence type="ECO:0000313" key="3">
    <source>
        <dbReference type="Proteomes" id="UP000742631"/>
    </source>
</evidence>
<dbReference type="SMART" id="SM00421">
    <property type="entry name" value="HTH_LUXR"/>
    <property type="match status" value="1"/>
</dbReference>
<protein>
    <recommendedName>
        <fullName evidence="1">HTH luxR-type domain-containing protein</fullName>
    </recommendedName>
</protein>
<dbReference type="InterPro" id="IPR036388">
    <property type="entry name" value="WH-like_DNA-bd_sf"/>
</dbReference>
<organism evidence="2 3">
    <name type="scientific">Methylorubrum populi</name>
    <dbReference type="NCBI Taxonomy" id="223967"/>
    <lineage>
        <taxon>Bacteria</taxon>
        <taxon>Pseudomonadati</taxon>
        <taxon>Pseudomonadota</taxon>
        <taxon>Alphaproteobacteria</taxon>
        <taxon>Hyphomicrobiales</taxon>
        <taxon>Methylobacteriaceae</taxon>
        <taxon>Methylorubrum</taxon>
    </lineage>
</organism>
<name>A0A921JCS9_9HYPH</name>
<dbReference type="GO" id="GO:0006355">
    <property type="term" value="P:regulation of DNA-templated transcription"/>
    <property type="evidence" value="ECO:0007669"/>
    <property type="project" value="InterPro"/>
</dbReference>
<gene>
    <name evidence="2" type="ORF">K8W01_00280</name>
</gene>
<dbReference type="AlphaFoldDB" id="A0A921JCS9"/>
<dbReference type="Proteomes" id="UP000742631">
    <property type="component" value="Unassembled WGS sequence"/>
</dbReference>
<evidence type="ECO:0000313" key="2">
    <source>
        <dbReference type="EMBL" id="HJE22085.1"/>
    </source>
</evidence>